<protein>
    <submittedName>
        <fullName evidence="1">Uncharacterized protein</fullName>
    </submittedName>
</protein>
<dbReference type="RefSeq" id="WP_007417989.1">
    <property type="nucleotide sequence ID" value="NZ_ABOX02000053.1"/>
</dbReference>
<keyword evidence="2" id="KW-1185">Reference proteome</keyword>
<dbReference type="Proteomes" id="UP000003688">
    <property type="component" value="Unassembled WGS sequence"/>
</dbReference>
<dbReference type="EMBL" id="ABOX02000053">
    <property type="protein sequence ID" value="EEF57927.1"/>
    <property type="molecule type" value="Genomic_DNA"/>
</dbReference>
<proteinExistence type="predicted"/>
<gene>
    <name evidence="1" type="ORF">Cflav_PD1102</name>
</gene>
<dbReference type="STRING" id="320771.Cflav_PD1102"/>
<organism evidence="1 2">
    <name type="scientific">Pedosphaera parvula (strain Ellin514)</name>
    <dbReference type="NCBI Taxonomy" id="320771"/>
    <lineage>
        <taxon>Bacteria</taxon>
        <taxon>Pseudomonadati</taxon>
        <taxon>Verrucomicrobiota</taxon>
        <taxon>Pedosphaerae</taxon>
        <taxon>Pedosphaerales</taxon>
        <taxon>Pedosphaeraceae</taxon>
        <taxon>Pedosphaera</taxon>
    </lineage>
</organism>
<dbReference type="AlphaFoldDB" id="B9XQA3"/>
<dbReference type="OrthoDB" id="2216871at2"/>
<sequence>MSSQTICRICNATILPATSAQTGGLCMPCSKGTRYHHVAYLSIEDFFAKCSSDYCLAPNLEPHPGNANFKAALTRLSEEAGVSCCVIPVGEYEDADSELEPYSDRVFVAGSVDEAVIANWARELRSEFYREERPGAEMPREYSNDQPGWFLVWD</sequence>
<name>B9XQA3_PEDPL</name>
<accession>B9XQA3</accession>
<comment type="caution">
    <text evidence="1">The sequence shown here is derived from an EMBL/GenBank/DDBJ whole genome shotgun (WGS) entry which is preliminary data.</text>
</comment>
<evidence type="ECO:0000313" key="1">
    <source>
        <dbReference type="EMBL" id="EEF57927.1"/>
    </source>
</evidence>
<evidence type="ECO:0000313" key="2">
    <source>
        <dbReference type="Proteomes" id="UP000003688"/>
    </source>
</evidence>
<reference evidence="1 2" key="1">
    <citation type="journal article" date="2011" name="J. Bacteriol.">
        <title>Genome sequence of 'Pedosphaera parvula' Ellin514, an aerobic Verrucomicrobial isolate from pasture soil.</title>
        <authorList>
            <person name="Kant R."/>
            <person name="van Passel M.W."/>
            <person name="Sangwan P."/>
            <person name="Palva A."/>
            <person name="Lucas S."/>
            <person name="Copeland A."/>
            <person name="Lapidus A."/>
            <person name="Glavina Del Rio T."/>
            <person name="Dalin E."/>
            <person name="Tice H."/>
            <person name="Bruce D."/>
            <person name="Goodwin L."/>
            <person name="Pitluck S."/>
            <person name="Chertkov O."/>
            <person name="Larimer F.W."/>
            <person name="Land M.L."/>
            <person name="Hauser L."/>
            <person name="Brettin T.S."/>
            <person name="Detter J.C."/>
            <person name="Han S."/>
            <person name="de Vos W.M."/>
            <person name="Janssen P.H."/>
            <person name="Smidt H."/>
        </authorList>
    </citation>
    <scope>NUCLEOTIDE SEQUENCE [LARGE SCALE GENOMIC DNA]</scope>
    <source>
        <strain evidence="1 2">Ellin514</strain>
    </source>
</reference>